<dbReference type="EMBL" id="QUZK01000048">
    <property type="protein sequence ID" value="RFF29325.1"/>
    <property type="molecule type" value="Genomic_DNA"/>
</dbReference>
<sequence length="298" mass="33402">MGKRGRIMHRHRFDHRRSWARGVVFALALLPSLAFAAVFWSVTDEAGRQNWLLGTMHSEDPRLLEWPAPLVDALTRADRIALELVPDAGMLERLRQAMVSSEQSLDEVLEPALHDWVVSVLTEKYGMTEPAVNRMKPWAVALTLATRPPETGMYMDLMLSYRAQGAGLEVVALETIDEQVDFLAGMPLDDQVSLIRATVADHDAYEAVFDELVSAYVDGDLDRLDAVAEEQMAGLEEHIGRYFDEQGLDARNHRMLERAEPWLAEGGLIIAVGALHLHGPDGLVALLRNRGWKVEEIY</sequence>
<protein>
    <submittedName>
        <fullName evidence="1">TraB/GumN family protein</fullName>
    </submittedName>
</protein>
<dbReference type="Proteomes" id="UP000260351">
    <property type="component" value="Unassembled WGS sequence"/>
</dbReference>
<dbReference type="InterPro" id="IPR029063">
    <property type="entry name" value="SAM-dependent_MTases_sf"/>
</dbReference>
<evidence type="ECO:0000313" key="1">
    <source>
        <dbReference type="EMBL" id="RFF29325.1"/>
    </source>
</evidence>
<dbReference type="InterPro" id="IPR047111">
    <property type="entry name" value="YbaP-like"/>
</dbReference>
<reference evidence="1 2" key="1">
    <citation type="submission" date="2018-08" db="EMBL/GenBank/DDBJ databases">
        <title>Wenzhouxiangella salilacus sp. nov., a novel bacterium isolated from a saline lake in Xinjiang Province, China.</title>
        <authorList>
            <person name="Han S."/>
        </authorList>
    </citation>
    <scope>NUCLEOTIDE SEQUENCE [LARGE SCALE GENOMIC DNA]</scope>
    <source>
        <strain evidence="1 2">XDB06</strain>
    </source>
</reference>
<organism evidence="1 2">
    <name type="scientific">Wenzhouxiangella sediminis</name>
    <dbReference type="NCBI Taxonomy" id="1792836"/>
    <lineage>
        <taxon>Bacteria</taxon>
        <taxon>Pseudomonadati</taxon>
        <taxon>Pseudomonadota</taxon>
        <taxon>Gammaproteobacteria</taxon>
        <taxon>Chromatiales</taxon>
        <taxon>Wenzhouxiangellaceae</taxon>
        <taxon>Wenzhouxiangella</taxon>
    </lineage>
</organism>
<dbReference type="PANTHER" id="PTHR40590:SF1">
    <property type="entry name" value="CYTOPLASMIC PROTEIN"/>
    <property type="match status" value="1"/>
</dbReference>
<dbReference type="Pfam" id="PF01963">
    <property type="entry name" value="TraB_PrgY_gumN"/>
    <property type="match status" value="1"/>
</dbReference>
<proteinExistence type="predicted"/>
<dbReference type="OrthoDB" id="357294at2"/>
<dbReference type="InterPro" id="IPR002816">
    <property type="entry name" value="TraB/PrgY/GumN_fam"/>
</dbReference>
<name>A0A3E1K5N9_9GAMM</name>
<keyword evidence="2" id="KW-1185">Reference proteome</keyword>
<dbReference type="PANTHER" id="PTHR40590">
    <property type="entry name" value="CYTOPLASMIC PROTEIN-RELATED"/>
    <property type="match status" value="1"/>
</dbReference>
<evidence type="ECO:0000313" key="2">
    <source>
        <dbReference type="Proteomes" id="UP000260351"/>
    </source>
</evidence>
<dbReference type="SUPFAM" id="SSF53335">
    <property type="entry name" value="S-adenosyl-L-methionine-dependent methyltransferases"/>
    <property type="match status" value="1"/>
</dbReference>
<accession>A0A3E1K5N9</accession>
<dbReference type="CDD" id="cd14789">
    <property type="entry name" value="Tiki"/>
    <property type="match status" value="1"/>
</dbReference>
<gene>
    <name evidence="1" type="ORF">DZC52_13545</name>
</gene>
<comment type="caution">
    <text evidence="1">The sequence shown here is derived from an EMBL/GenBank/DDBJ whole genome shotgun (WGS) entry which is preliminary data.</text>
</comment>
<dbReference type="AlphaFoldDB" id="A0A3E1K5N9"/>